<proteinExistence type="predicted"/>
<evidence type="ECO:0000313" key="2">
    <source>
        <dbReference type="EMBL" id="EGT38179.1"/>
    </source>
</evidence>
<gene>
    <name evidence="2" type="ORF">CAEBREN_20690</name>
</gene>
<evidence type="ECO:0008006" key="4">
    <source>
        <dbReference type="Google" id="ProtNLM"/>
    </source>
</evidence>
<reference evidence="3" key="1">
    <citation type="submission" date="2011-07" db="EMBL/GenBank/DDBJ databases">
        <authorList>
            <consortium name="Caenorhabditis brenneri Sequencing and Analysis Consortium"/>
            <person name="Wilson R.K."/>
        </authorList>
    </citation>
    <scope>NUCLEOTIDE SEQUENCE [LARGE SCALE GENOMIC DNA]</scope>
    <source>
        <strain evidence="3">PB2801</strain>
    </source>
</reference>
<organism evidence="3">
    <name type="scientific">Caenorhabditis brenneri</name>
    <name type="common">Nematode worm</name>
    <dbReference type="NCBI Taxonomy" id="135651"/>
    <lineage>
        <taxon>Eukaryota</taxon>
        <taxon>Metazoa</taxon>
        <taxon>Ecdysozoa</taxon>
        <taxon>Nematoda</taxon>
        <taxon>Chromadorea</taxon>
        <taxon>Rhabditida</taxon>
        <taxon>Rhabditina</taxon>
        <taxon>Rhabditomorpha</taxon>
        <taxon>Rhabditoidea</taxon>
        <taxon>Rhabditidae</taxon>
        <taxon>Peloderinae</taxon>
        <taxon>Caenorhabditis</taxon>
    </lineage>
</organism>
<dbReference type="AlphaFoldDB" id="G0MN23"/>
<dbReference type="EMBL" id="GL379803">
    <property type="protein sequence ID" value="EGT38179.1"/>
    <property type="molecule type" value="Genomic_DNA"/>
</dbReference>
<accession>G0MN23</accession>
<dbReference type="InParanoid" id="G0MN23"/>
<feature type="chain" id="PRO_5003403289" description="C6 domain-containing protein" evidence="1">
    <location>
        <begin position="22"/>
        <end position="129"/>
    </location>
</feature>
<name>G0MN23_CAEBE</name>
<sequence length="129" mass="14024">MTKTIFLLSTLLIAGWLVGNSEQKCCSYPITSIWVQVNGTAKEVCAEPLHIECAVSGAIGDTPVVAIAGYPDKGNKSSYDIITVGNYSIGADLNCNLSTNYWKPEGSEKNYELFACAYQAFNGWYIPPE</sequence>
<protein>
    <recommendedName>
        <fullName evidence="4">C6 domain-containing protein</fullName>
    </recommendedName>
</protein>
<keyword evidence="3" id="KW-1185">Reference proteome</keyword>
<keyword evidence="1" id="KW-0732">Signal</keyword>
<evidence type="ECO:0000256" key="1">
    <source>
        <dbReference type="SAM" id="SignalP"/>
    </source>
</evidence>
<evidence type="ECO:0000313" key="3">
    <source>
        <dbReference type="Proteomes" id="UP000008068"/>
    </source>
</evidence>
<dbReference type="HOGENOM" id="CLU_137547_1_0_1"/>
<feature type="signal peptide" evidence="1">
    <location>
        <begin position="1"/>
        <end position="21"/>
    </location>
</feature>
<dbReference type="Proteomes" id="UP000008068">
    <property type="component" value="Unassembled WGS sequence"/>
</dbReference>